<evidence type="ECO:0000256" key="3">
    <source>
        <dbReference type="SAM" id="MobiDB-lite"/>
    </source>
</evidence>
<dbReference type="Pfam" id="PF00270">
    <property type="entry name" value="DEAD"/>
    <property type="match status" value="1"/>
</dbReference>
<dbReference type="Proteomes" id="UP001050691">
    <property type="component" value="Unassembled WGS sequence"/>
</dbReference>
<evidence type="ECO:0000313" key="6">
    <source>
        <dbReference type="Proteomes" id="UP001050691"/>
    </source>
</evidence>
<dbReference type="GO" id="GO:0006289">
    <property type="term" value="P:nucleotide-excision repair"/>
    <property type="evidence" value="ECO:0007669"/>
    <property type="project" value="TreeGrafter"/>
</dbReference>
<sequence length="931" mass="103897">MPPNDSSARGKSPDFRLPSQHGPNTLEDEEHVLVLEFSDCVRKTNNSKQSERHSFSRPPSLSPTALKKFIENRNERFEKAIDELLFAIPSGESPVELVQAAAREHIPILPSILRTRQRGSTEILIPDLNKRPPISQVLREITGQQSNNYDEEDINEFTGLDWYQGQIVFREIVAGSTGVTAVTPDLRIQGKLDTPLSTVIVNALASARNITGLYSHQAAAINAIDRSSNVIVSTRTASGKSIIYQALAQDQRLALEQLLSNCNGLEHVRVGTYDGDTPDDQRRFLRGNASAILTNFDMLHASILPHEELWRRLFQNLKIVVVDELHYYTGLLGSHVAMILRRLQRICAAVGNPNVIFVSCSATISNPLEFTQTIFGIQNFEVITEDGAPAGEKEFLVWKPGLVDPLDPRSLREPPMAEAILLMIYLMKRGVRTIIFCKIRRICELVMKTLRTTLTSEGRLDILERVMSYRGGQTVVKSKKKHSPETYSGLFATNALELGVDIGVLDAVIMLGFPRGDLASFRQQAGRAGRRSQDSLVVLVAESTGVDEHYVKNPEELLSTPTPDLLIDLDNQGVLEGHLQCAAHEMPLSFRDEVYFGPAMKVICEKQLSKDEEGWYHTHARFLPYPAKYVSIRGVEEERYAVIDITGIDSGKEPRTLEEIELSRAIFEIYEGAIFLHQGLPFLVHEVSHDAKTAHLLRTDVGWVTRPRDIDPKRTFRVREIRDAPQRAFYGRLNSFLNSGKKVLDAVDLDTPPYKRETFGLWIDIPRGIPHTMRTKGLNPAEGIHSAQHAFLNKFSLGAELRTECKAAEKEYADTLSSRKRPARLIFYDNAGKQSGSLSAKAFDHSSDLLHSVLDTVENCPCEDGCPNCISSSDCKENDEVASKRGAIVILRSILGLTLELDDLPDVDPHTIPETVVDAEPLSIPRNETNS</sequence>
<evidence type="ECO:0000259" key="4">
    <source>
        <dbReference type="PROSITE" id="PS51194"/>
    </source>
</evidence>
<dbReference type="GO" id="GO:0043138">
    <property type="term" value="F:3'-5' DNA helicase activity"/>
    <property type="evidence" value="ECO:0007669"/>
    <property type="project" value="TreeGrafter"/>
</dbReference>
<dbReference type="GO" id="GO:0005524">
    <property type="term" value="F:ATP binding"/>
    <property type="evidence" value="ECO:0007669"/>
    <property type="project" value="UniProtKB-KW"/>
</dbReference>
<evidence type="ECO:0000256" key="2">
    <source>
        <dbReference type="ARBA" id="ARBA00022840"/>
    </source>
</evidence>
<proteinExistence type="predicted"/>
<name>A0AAV5AG93_9AGAM</name>
<feature type="region of interest" description="Disordered" evidence="3">
    <location>
        <begin position="1"/>
        <end position="29"/>
    </location>
</feature>
<evidence type="ECO:0000313" key="5">
    <source>
        <dbReference type="EMBL" id="GJJ11981.1"/>
    </source>
</evidence>
<dbReference type="SMART" id="SM00487">
    <property type="entry name" value="DEXDc"/>
    <property type="match status" value="1"/>
</dbReference>
<dbReference type="CDD" id="cd17923">
    <property type="entry name" value="DEXHc_Hrq1-like"/>
    <property type="match status" value="1"/>
</dbReference>
<dbReference type="InterPro" id="IPR011545">
    <property type="entry name" value="DEAD/DEAH_box_helicase_dom"/>
</dbReference>
<reference evidence="5" key="1">
    <citation type="submission" date="2021-10" db="EMBL/GenBank/DDBJ databases">
        <title>De novo Genome Assembly of Clathrus columnatus (Basidiomycota, Fungi) Using Illumina and Nanopore Sequence Data.</title>
        <authorList>
            <person name="Ogiso-Tanaka E."/>
            <person name="Itagaki H."/>
            <person name="Hosoya T."/>
            <person name="Hosaka K."/>
        </authorList>
    </citation>
    <scope>NUCLEOTIDE SEQUENCE</scope>
    <source>
        <strain evidence="5">MO-923</strain>
    </source>
</reference>
<keyword evidence="6" id="KW-1185">Reference proteome</keyword>
<dbReference type="Gene3D" id="3.40.50.300">
    <property type="entry name" value="P-loop containing nucleotide triphosphate hydrolases"/>
    <property type="match status" value="3"/>
</dbReference>
<keyword evidence="1" id="KW-0547">Nucleotide-binding</keyword>
<dbReference type="SMART" id="SM00490">
    <property type="entry name" value="HELICc"/>
    <property type="match status" value="1"/>
</dbReference>
<dbReference type="Pfam" id="PF22982">
    <property type="entry name" value="WHD_HRQ1"/>
    <property type="match status" value="1"/>
</dbReference>
<dbReference type="PROSITE" id="PS51194">
    <property type="entry name" value="HELICASE_CTER"/>
    <property type="match status" value="1"/>
</dbReference>
<dbReference type="GO" id="GO:0003676">
    <property type="term" value="F:nucleic acid binding"/>
    <property type="evidence" value="ECO:0007669"/>
    <property type="project" value="InterPro"/>
</dbReference>
<dbReference type="InterPro" id="IPR027417">
    <property type="entry name" value="P-loop_NTPase"/>
</dbReference>
<accession>A0AAV5AG93</accession>
<dbReference type="Pfam" id="PF09369">
    <property type="entry name" value="MZB"/>
    <property type="match status" value="1"/>
</dbReference>
<dbReference type="AlphaFoldDB" id="A0AAV5AG93"/>
<dbReference type="GO" id="GO:0036297">
    <property type="term" value="P:interstrand cross-link repair"/>
    <property type="evidence" value="ECO:0007669"/>
    <property type="project" value="TreeGrafter"/>
</dbReference>
<dbReference type="GO" id="GO:0005634">
    <property type="term" value="C:nucleus"/>
    <property type="evidence" value="ECO:0007669"/>
    <property type="project" value="TreeGrafter"/>
</dbReference>
<keyword evidence="2" id="KW-0067">ATP-binding</keyword>
<organism evidence="5 6">
    <name type="scientific">Clathrus columnatus</name>
    <dbReference type="NCBI Taxonomy" id="1419009"/>
    <lineage>
        <taxon>Eukaryota</taxon>
        <taxon>Fungi</taxon>
        <taxon>Dikarya</taxon>
        <taxon>Basidiomycota</taxon>
        <taxon>Agaricomycotina</taxon>
        <taxon>Agaricomycetes</taxon>
        <taxon>Phallomycetidae</taxon>
        <taxon>Phallales</taxon>
        <taxon>Clathraceae</taxon>
        <taxon>Clathrus</taxon>
    </lineage>
</organism>
<dbReference type="Pfam" id="PF00271">
    <property type="entry name" value="Helicase_C"/>
    <property type="match status" value="1"/>
</dbReference>
<comment type="caution">
    <text evidence="5">The sequence shown here is derived from an EMBL/GenBank/DDBJ whole genome shotgun (WGS) entry which is preliminary data.</text>
</comment>
<dbReference type="InterPro" id="IPR001650">
    <property type="entry name" value="Helicase_C-like"/>
</dbReference>
<dbReference type="CDD" id="cd18797">
    <property type="entry name" value="SF2_C_Hrq"/>
    <property type="match status" value="1"/>
</dbReference>
<dbReference type="SUPFAM" id="SSF52540">
    <property type="entry name" value="P-loop containing nucleoside triphosphate hydrolases"/>
    <property type="match status" value="1"/>
</dbReference>
<dbReference type="EMBL" id="BPWL01000007">
    <property type="protein sequence ID" value="GJJ11981.1"/>
    <property type="molecule type" value="Genomic_DNA"/>
</dbReference>
<feature type="domain" description="Helicase C-terminal" evidence="4">
    <location>
        <begin position="418"/>
        <end position="573"/>
    </location>
</feature>
<dbReference type="PANTHER" id="PTHR47957:SF3">
    <property type="entry name" value="ATP-DEPENDENT HELICASE HRQ1"/>
    <property type="match status" value="1"/>
</dbReference>
<gene>
    <name evidence="5" type="ORF">Clacol_006219</name>
</gene>
<protein>
    <recommendedName>
        <fullName evidence="4">Helicase C-terminal domain-containing protein</fullName>
    </recommendedName>
</protein>
<dbReference type="InterPro" id="IPR014001">
    <property type="entry name" value="Helicase_ATP-bd"/>
</dbReference>
<dbReference type="InterPro" id="IPR018973">
    <property type="entry name" value="MZB"/>
</dbReference>
<dbReference type="PANTHER" id="PTHR47957">
    <property type="entry name" value="ATP-DEPENDENT HELICASE HRQ1"/>
    <property type="match status" value="1"/>
</dbReference>
<evidence type="ECO:0000256" key="1">
    <source>
        <dbReference type="ARBA" id="ARBA00022741"/>
    </source>
</evidence>
<dbReference type="InterPro" id="IPR055227">
    <property type="entry name" value="HRQ1_WHD"/>
</dbReference>